<feature type="binding site" evidence="21">
    <location>
        <position position="182"/>
    </location>
    <ligand>
        <name>Zn(2+)</name>
        <dbReference type="ChEBI" id="CHEBI:29105"/>
        <label>1</label>
    </ligand>
</feature>
<feature type="repeat" description="Hemopexin" evidence="22">
    <location>
        <begin position="294"/>
        <end position="342"/>
    </location>
</feature>
<dbReference type="InterPro" id="IPR033739">
    <property type="entry name" value="M10A_MMP"/>
</dbReference>
<evidence type="ECO:0000256" key="24">
    <source>
        <dbReference type="SAM" id="SignalP"/>
    </source>
</evidence>
<name>A0A6B0S7R7_9CETA</name>
<evidence type="ECO:0000259" key="25">
    <source>
        <dbReference type="SMART" id="SM00235"/>
    </source>
</evidence>
<feature type="binding site" evidence="21">
    <location>
        <position position="228"/>
    </location>
    <ligand>
        <name>Zn(2+)</name>
        <dbReference type="ChEBI" id="CHEBI:29105"/>
        <label>2</label>
        <note>catalytic</note>
    </ligand>
</feature>
<dbReference type="InterPro" id="IPR021158">
    <property type="entry name" value="Pept_M10A_Zn_BS"/>
</dbReference>
<feature type="domain" description="Peptidase metallopeptidase" evidence="25">
    <location>
        <begin position="104"/>
        <end position="262"/>
    </location>
</feature>
<evidence type="ECO:0000256" key="6">
    <source>
        <dbReference type="ARBA" id="ARBA00022685"/>
    </source>
</evidence>
<dbReference type="GO" id="GO:0000228">
    <property type="term" value="C:nuclear chromosome"/>
    <property type="evidence" value="ECO:0007669"/>
    <property type="project" value="InterPro"/>
</dbReference>
<dbReference type="SMART" id="SM00235">
    <property type="entry name" value="ZnMc"/>
    <property type="match status" value="1"/>
</dbReference>
<evidence type="ECO:0000256" key="22">
    <source>
        <dbReference type="PROSITE-ProRule" id="PRU01011"/>
    </source>
</evidence>
<feature type="binding site" evidence="21">
    <location>
        <position position="236"/>
    </location>
    <ligand>
        <name>Zn(2+)</name>
        <dbReference type="ChEBI" id="CHEBI:29105"/>
        <label>2</label>
        <note>catalytic</note>
    </ligand>
</feature>
<evidence type="ECO:0000256" key="2">
    <source>
        <dbReference type="ARBA" id="ARBA00010370"/>
    </source>
</evidence>
<feature type="binding site" evidence="21">
    <location>
        <position position="393"/>
    </location>
    <ligand>
        <name>Ca(2+)</name>
        <dbReference type="ChEBI" id="CHEBI:29108"/>
        <label>5</label>
    </ligand>
</feature>
<dbReference type="Pfam" id="PF04855">
    <property type="entry name" value="SNF5"/>
    <property type="match status" value="1"/>
</dbReference>
<feature type="binding site" evidence="21">
    <location>
        <position position="174"/>
    </location>
    <ligand>
        <name>Ca(2+)</name>
        <dbReference type="ChEBI" id="CHEBI:29108"/>
        <label>3</label>
    </ligand>
</feature>
<protein>
    <recommendedName>
        <fullName evidence="18">Stromelysin-3</fullName>
    </recommendedName>
    <alternativeName>
        <fullName evidence="19">Matrix metalloproteinase-11</fullName>
    </alternativeName>
</protein>
<feature type="region of interest" description="Disordered" evidence="23">
    <location>
        <begin position="35"/>
        <end position="96"/>
    </location>
</feature>
<keyword evidence="3" id="KW-0964">Secreted</keyword>
<keyword evidence="7 21" id="KW-0479">Metal-binding</keyword>
<dbReference type="Pfam" id="PF00413">
    <property type="entry name" value="Peptidase_M10"/>
    <property type="match status" value="1"/>
</dbReference>
<feature type="binding site" evidence="21">
    <location>
        <position position="157"/>
    </location>
    <ligand>
        <name>Ca(2+)</name>
        <dbReference type="ChEBI" id="CHEBI:29108"/>
        <label>2</label>
    </ligand>
</feature>
<sequence length="893" mass="99920">MARAAGLRGAASRALLLPLLLLLLLPPPPLLLARAPRPPDAPRRHPVSRGPQPWPDAPPDSDAPALATQEALPLAGRPRPPRCGVPDLPDGPSARNRQKRFVLSGGRWEKTDLTYRILRFPWQLLREQVRQTVAEALQVWSDVTPLTFTEVHEGRADIVIDFTRYWHGDNLPFDGPGGILAHAFFPKTHREGDVHFDYDETWTIGDNQGTDLLQVAAHEFGHVLGLQHTTAAKALMSPFYTFRYPLSLSPDDRRGIQQLYGRPQLAPTSRPPDLGPGTGADTNEIAPLEPDAPPDACQVSFDAAATIRGELFFFKAGFVWRLRGGRLQPGYPALASRHWQGLPSPVDAAFEDAQGHIWFFQGAQYWMYDGEKPVLGPAPLSELGLQGSPIHAALVWGSEKNKIYFFRSGDYWRFQPSARRVDSPVPRRVTDWRGVPSEIDAAFQDAEGFAYFLRGRLYWKFDPVKVKALEGFPRLVGPDFFSCAAFQFGGSGDLFPKILAKRPAASQTVVHQVLLTFSDPATVRTQNRTQGQYSSPGCETEKGAVRVRAAAVISADHGYTTLATSVTLLKASEVEEILDGNDEKYKAVSISTEPPTYLREQKAKRNSQWVPTLPNSSHHLDAVPCSTTINRNRMGRDKKRTFPLCFDDHDPAVIHENASQPEVLVPIRLDMEIDGQKLRDAFTWNMNEKLMTPEMFSEILCDDLDLNPLTFVPAIASAIRQQIESYPTDSILEDQSDQRVIIKLNIHVGNISLVDQFEWDMSEKENSPEKFALKLCSELGLGGEFVTTIAYSIRGQLSWHQKTYAFSENPLPTVEIAIRNTGDADQWCPLLETLTDAEMEKKIRDQDRNTRRHLPGEARGGAFTCHPLRSPLLGQRFHDNIKVQLQSEYFYPL</sequence>
<dbReference type="AlphaFoldDB" id="A0A6B0S7R7"/>
<feature type="binding site" description="in inhibited form" evidence="21">
    <location>
        <position position="83"/>
    </location>
    <ligand>
        <name>Zn(2+)</name>
        <dbReference type="ChEBI" id="CHEBI:29105"/>
        <label>2</label>
        <note>catalytic</note>
    </ligand>
</feature>
<evidence type="ECO:0000256" key="13">
    <source>
        <dbReference type="ARBA" id="ARBA00023049"/>
    </source>
</evidence>
<keyword evidence="14" id="KW-0177">Collagen degradation</keyword>
<dbReference type="SMART" id="SM00120">
    <property type="entry name" value="HX"/>
    <property type="match status" value="4"/>
</dbReference>
<dbReference type="GO" id="GO:0030198">
    <property type="term" value="P:extracellular matrix organization"/>
    <property type="evidence" value="ECO:0007669"/>
    <property type="project" value="UniProtKB-ARBA"/>
</dbReference>
<evidence type="ECO:0000256" key="17">
    <source>
        <dbReference type="ARBA" id="ARBA00055058"/>
    </source>
</evidence>
<keyword evidence="16" id="KW-1015">Disulfide bond</keyword>
<dbReference type="SUPFAM" id="SSF50923">
    <property type="entry name" value="Hemopexin-like domain"/>
    <property type="match status" value="1"/>
</dbReference>
<dbReference type="PANTHER" id="PTHR10201:SF20">
    <property type="entry name" value="STROMELYSIN-3"/>
    <property type="match status" value="1"/>
</dbReference>
<feature type="binding site" evidence="21">
    <location>
        <position position="347"/>
    </location>
    <ligand>
        <name>Ca(2+)</name>
        <dbReference type="ChEBI" id="CHEBI:29108"/>
        <label>4</label>
    </ligand>
</feature>
<accession>A0A6B0S7R7</accession>
<dbReference type="SUPFAM" id="SSF55486">
    <property type="entry name" value="Metalloproteases ('zincins'), catalytic domain"/>
    <property type="match status" value="1"/>
</dbReference>
<dbReference type="GO" id="GO:0005615">
    <property type="term" value="C:extracellular space"/>
    <property type="evidence" value="ECO:0007669"/>
    <property type="project" value="TreeGrafter"/>
</dbReference>
<dbReference type="GO" id="GO:0008270">
    <property type="term" value="F:zinc ion binding"/>
    <property type="evidence" value="ECO:0007669"/>
    <property type="project" value="InterPro"/>
</dbReference>
<feature type="binding site" evidence="21">
    <location>
        <position position="349"/>
    </location>
    <ligand>
        <name>Ca(2+)</name>
        <dbReference type="ChEBI" id="CHEBI:29108"/>
        <label>5</label>
    </ligand>
</feature>
<keyword evidence="10" id="KW-0378">Hydrolase</keyword>
<comment type="cofactor">
    <cofactor evidence="21">
        <name>Zn(2+)</name>
        <dbReference type="ChEBI" id="CHEBI:29105"/>
    </cofactor>
    <text evidence="21">Binds 2 Zn(2+) ions per subunit.</text>
</comment>
<evidence type="ECO:0000313" key="26">
    <source>
        <dbReference type="EMBL" id="MXQ97655.1"/>
    </source>
</evidence>
<feature type="region of interest" description="Disordered" evidence="23">
    <location>
        <begin position="261"/>
        <end position="292"/>
    </location>
</feature>
<feature type="chain" id="PRO_5025343654" description="Stromelysin-3" evidence="24">
    <location>
        <begin position="34"/>
        <end position="893"/>
    </location>
</feature>
<comment type="function">
    <text evidence="17">May play an important role in the progression of epithelial malignancies.</text>
</comment>
<dbReference type="PRINTS" id="PR00138">
    <property type="entry name" value="MATRIXIN"/>
</dbReference>
<evidence type="ECO:0000256" key="21">
    <source>
        <dbReference type="PIRSR" id="PIRSR621190-2"/>
    </source>
</evidence>
<keyword evidence="6" id="KW-0165">Cleavage on pair of basic residues</keyword>
<dbReference type="InterPro" id="IPR036375">
    <property type="entry name" value="Hemopexin-like_dom_sf"/>
</dbReference>
<gene>
    <name evidence="26" type="ORF">E5288_WYG019099</name>
</gene>
<evidence type="ECO:0000256" key="9">
    <source>
        <dbReference type="ARBA" id="ARBA00022737"/>
    </source>
</evidence>
<proteinExistence type="inferred from homology"/>
<feature type="binding site" evidence="21">
    <location>
        <position position="302"/>
    </location>
    <ligand>
        <name>Ca(2+)</name>
        <dbReference type="ChEBI" id="CHEBI:29108"/>
        <label>4</label>
    </ligand>
</feature>
<feature type="region of interest" description="Disordered" evidence="23">
    <location>
        <begin position="843"/>
        <end position="862"/>
    </location>
</feature>
<evidence type="ECO:0000256" key="8">
    <source>
        <dbReference type="ARBA" id="ARBA00022729"/>
    </source>
</evidence>
<dbReference type="InterPro" id="IPR006026">
    <property type="entry name" value="Peptidase_Metallo"/>
</dbReference>
<evidence type="ECO:0000256" key="18">
    <source>
        <dbReference type="ARBA" id="ARBA00072034"/>
    </source>
</evidence>
<keyword evidence="4" id="KW-0272">Extracellular matrix</keyword>
<evidence type="ECO:0000256" key="20">
    <source>
        <dbReference type="PIRSR" id="PIRSR621190-1"/>
    </source>
</evidence>
<feature type="binding site" evidence="21">
    <location>
        <position position="200"/>
    </location>
    <ligand>
        <name>Ca(2+)</name>
        <dbReference type="ChEBI" id="CHEBI:29108"/>
        <label>3</label>
    </ligand>
</feature>
<dbReference type="InterPro" id="IPR001818">
    <property type="entry name" value="Pept_M10_metallopeptidase"/>
</dbReference>
<evidence type="ECO:0000256" key="10">
    <source>
        <dbReference type="ARBA" id="ARBA00022801"/>
    </source>
</evidence>
<evidence type="ECO:0000256" key="23">
    <source>
        <dbReference type="SAM" id="MobiDB-lite"/>
    </source>
</evidence>
<dbReference type="GO" id="GO:0004222">
    <property type="term" value="F:metalloendopeptidase activity"/>
    <property type="evidence" value="ECO:0007669"/>
    <property type="project" value="InterPro"/>
</dbReference>
<dbReference type="FunFam" id="3.40.390.10:FF:000020">
    <property type="entry name" value="Stromelysin-3 preproprotein"/>
    <property type="match status" value="1"/>
</dbReference>
<dbReference type="InterPro" id="IPR021190">
    <property type="entry name" value="Pept_M10A"/>
</dbReference>
<comment type="cofactor">
    <cofactor evidence="21">
        <name>Ca(2+)</name>
        <dbReference type="ChEBI" id="CHEBI:29108"/>
    </cofactor>
    <text evidence="21">Can bind about 5 Ca(2+) ions per subunit.</text>
</comment>
<keyword evidence="8 24" id="KW-0732">Signal</keyword>
<dbReference type="PROSITE" id="PS51642">
    <property type="entry name" value="HEMOPEXIN_2"/>
    <property type="match status" value="3"/>
</dbReference>
<dbReference type="InterPro" id="IPR000585">
    <property type="entry name" value="Hemopexin-like_dom"/>
</dbReference>
<evidence type="ECO:0000256" key="11">
    <source>
        <dbReference type="ARBA" id="ARBA00022833"/>
    </source>
</evidence>
<dbReference type="CDD" id="cd04278">
    <property type="entry name" value="ZnMc_MMP"/>
    <property type="match status" value="1"/>
</dbReference>
<comment type="subcellular location">
    <subcellularLocation>
        <location evidence="1">Secreted</location>
        <location evidence="1">Extracellular space</location>
        <location evidence="1">Extracellular matrix</location>
    </subcellularLocation>
</comment>
<comment type="similarity">
    <text evidence="2">Belongs to the peptidase M10A family.</text>
</comment>
<evidence type="ECO:0000313" key="27">
    <source>
        <dbReference type="Proteomes" id="UP000322234"/>
    </source>
</evidence>
<feature type="binding site" evidence="21">
    <location>
        <position position="197"/>
    </location>
    <ligand>
        <name>Ca(2+)</name>
        <dbReference type="ChEBI" id="CHEBI:29108"/>
        <label>3</label>
    </ligand>
</feature>
<organism evidence="26 27">
    <name type="scientific">Bos mutus</name>
    <name type="common">wild yak</name>
    <dbReference type="NCBI Taxonomy" id="72004"/>
    <lineage>
        <taxon>Eukaryota</taxon>
        <taxon>Metazoa</taxon>
        <taxon>Chordata</taxon>
        <taxon>Craniata</taxon>
        <taxon>Vertebrata</taxon>
        <taxon>Euteleostomi</taxon>
        <taxon>Mammalia</taxon>
        <taxon>Eutheria</taxon>
        <taxon>Laurasiatheria</taxon>
        <taxon>Artiodactyla</taxon>
        <taxon>Ruminantia</taxon>
        <taxon>Pecora</taxon>
        <taxon>Bovidae</taxon>
        <taxon>Bovinae</taxon>
        <taxon>Bos</taxon>
    </lineage>
</organism>
<dbReference type="GO" id="GO:0030574">
    <property type="term" value="P:collagen catabolic process"/>
    <property type="evidence" value="ECO:0007669"/>
    <property type="project" value="UniProtKB-KW"/>
</dbReference>
<keyword evidence="11 21" id="KW-0862">Zinc</keyword>
<evidence type="ECO:0000256" key="5">
    <source>
        <dbReference type="ARBA" id="ARBA00022670"/>
    </source>
</evidence>
<evidence type="ECO:0000256" key="7">
    <source>
        <dbReference type="ARBA" id="ARBA00022723"/>
    </source>
</evidence>
<feature type="repeat" description="Hemopexin" evidence="22">
    <location>
        <begin position="436"/>
        <end position="483"/>
    </location>
</feature>
<feature type="binding site" evidence="21">
    <location>
        <position position="222"/>
    </location>
    <ligand>
        <name>Zn(2+)</name>
        <dbReference type="ChEBI" id="CHEBI:29105"/>
        <label>2</label>
        <note>catalytic</note>
    </ligand>
</feature>
<dbReference type="InterPro" id="IPR018487">
    <property type="entry name" value="Hemopexin-like_repeat"/>
</dbReference>
<dbReference type="GO" id="GO:0006338">
    <property type="term" value="P:chromatin remodeling"/>
    <property type="evidence" value="ECO:0007669"/>
    <property type="project" value="InterPro"/>
</dbReference>
<dbReference type="Proteomes" id="UP000322234">
    <property type="component" value="Unassembled WGS sequence"/>
</dbReference>
<keyword evidence="9" id="KW-0677">Repeat</keyword>
<dbReference type="Gene3D" id="2.110.10.10">
    <property type="entry name" value="Hemopexin-like domain"/>
    <property type="match status" value="1"/>
</dbReference>
<feature type="binding site" evidence="21">
    <location>
        <position position="169"/>
    </location>
    <ligand>
        <name>Zn(2+)</name>
        <dbReference type="ChEBI" id="CHEBI:29105"/>
        <label>1</label>
    </ligand>
</feature>
<reference evidence="26" key="1">
    <citation type="submission" date="2019-10" db="EMBL/GenBank/DDBJ databases">
        <title>The sequence and de novo assembly of the wild yak genome.</title>
        <authorList>
            <person name="Liu Y."/>
        </authorList>
    </citation>
    <scope>NUCLEOTIDE SEQUENCE [LARGE SCALE GENOMIC DNA]</scope>
    <source>
        <strain evidence="26">WY2019</strain>
    </source>
</reference>
<feature type="binding site" evidence="21">
    <location>
        <position position="218"/>
    </location>
    <ligand>
        <name>Zn(2+)</name>
        <dbReference type="ChEBI" id="CHEBI:29105"/>
        <label>2</label>
        <note>catalytic</note>
    </ligand>
</feature>
<dbReference type="Gene3D" id="3.40.390.10">
    <property type="entry name" value="Collagenase (Catalytic Domain)"/>
    <property type="match status" value="1"/>
</dbReference>
<feature type="active site" evidence="20">
    <location>
        <position position="219"/>
    </location>
</feature>
<keyword evidence="12 21" id="KW-0106">Calcium</keyword>
<keyword evidence="13" id="KW-0482">Metalloprotease</keyword>
<evidence type="ECO:0000256" key="19">
    <source>
        <dbReference type="ARBA" id="ARBA00076354"/>
    </source>
</evidence>
<feature type="binding site" evidence="21">
    <location>
        <position position="193"/>
    </location>
    <ligand>
        <name>Ca(2+)</name>
        <dbReference type="ChEBI" id="CHEBI:29108"/>
        <label>2</label>
    </ligand>
</feature>
<dbReference type="InterPro" id="IPR018486">
    <property type="entry name" value="Hemopexin_CS"/>
</dbReference>
<comment type="caution">
    <text evidence="26">The sequence shown here is derived from an EMBL/GenBank/DDBJ whole genome shotgun (WGS) entry which is preliminary data.</text>
</comment>
<dbReference type="FunFam" id="2.110.10.10:FF:000005">
    <property type="entry name" value="Stromelysin-3 preproprotein"/>
    <property type="match status" value="1"/>
</dbReference>
<evidence type="ECO:0000256" key="4">
    <source>
        <dbReference type="ARBA" id="ARBA00022530"/>
    </source>
</evidence>
<feature type="binding site" evidence="21">
    <location>
        <position position="200"/>
    </location>
    <ligand>
        <name>Ca(2+)</name>
        <dbReference type="ChEBI" id="CHEBI:29108"/>
        <label>1</label>
    </ligand>
</feature>
<evidence type="ECO:0000256" key="14">
    <source>
        <dbReference type="ARBA" id="ARBA00023105"/>
    </source>
</evidence>
<feature type="binding site" evidence="21">
    <location>
        <position position="175"/>
    </location>
    <ligand>
        <name>Ca(2+)</name>
        <dbReference type="ChEBI" id="CHEBI:29108"/>
        <label>3</label>
    </ligand>
</feature>
<keyword evidence="27" id="KW-1185">Reference proteome</keyword>
<evidence type="ECO:0000256" key="16">
    <source>
        <dbReference type="ARBA" id="ARBA00023157"/>
    </source>
</evidence>
<evidence type="ECO:0000256" key="3">
    <source>
        <dbReference type="ARBA" id="ARBA00022525"/>
    </source>
</evidence>
<keyword evidence="15" id="KW-0865">Zymogen</keyword>
<evidence type="ECO:0000256" key="1">
    <source>
        <dbReference type="ARBA" id="ARBA00004498"/>
    </source>
</evidence>
<dbReference type="CDD" id="cd00094">
    <property type="entry name" value="HX"/>
    <property type="match status" value="1"/>
</dbReference>
<feature type="binding site" evidence="21">
    <location>
        <position position="195"/>
    </location>
    <ligand>
        <name>Zn(2+)</name>
        <dbReference type="ChEBI" id="CHEBI:29105"/>
        <label>1</label>
    </ligand>
</feature>
<dbReference type="Pfam" id="PF00045">
    <property type="entry name" value="Hemopexin"/>
    <property type="match status" value="4"/>
</dbReference>
<dbReference type="InterPro" id="IPR024079">
    <property type="entry name" value="MetalloPept_cat_dom_sf"/>
</dbReference>
<dbReference type="GO" id="GO:0031012">
    <property type="term" value="C:extracellular matrix"/>
    <property type="evidence" value="ECO:0007669"/>
    <property type="project" value="InterPro"/>
</dbReference>
<evidence type="ECO:0000256" key="15">
    <source>
        <dbReference type="ARBA" id="ARBA00023145"/>
    </source>
</evidence>
<feature type="signal peptide" evidence="24">
    <location>
        <begin position="1"/>
        <end position="33"/>
    </location>
</feature>
<feature type="binding site" evidence="21">
    <location>
        <position position="440"/>
    </location>
    <ligand>
        <name>Ca(2+)</name>
        <dbReference type="ChEBI" id="CHEBI:29108"/>
        <label>4</label>
    </ligand>
</feature>
<dbReference type="EMBL" id="VBQZ03000198">
    <property type="protein sequence ID" value="MXQ97655.1"/>
    <property type="molecule type" value="Genomic_DNA"/>
</dbReference>
<keyword evidence="5" id="KW-0645">Protease</keyword>
<dbReference type="PROSITE" id="PS00546">
    <property type="entry name" value="CYSTEINE_SWITCH"/>
    <property type="match status" value="1"/>
</dbReference>
<dbReference type="PROSITE" id="PS00024">
    <property type="entry name" value="HEMOPEXIN"/>
    <property type="match status" value="1"/>
</dbReference>
<dbReference type="InterPro" id="IPR006939">
    <property type="entry name" value="SNF5"/>
</dbReference>
<dbReference type="PANTHER" id="PTHR10201">
    <property type="entry name" value="MATRIX METALLOPROTEINASE"/>
    <property type="match status" value="1"/>
</dbReference>
<feature type="binding site" evidence="21">
    <location>
        <position position="167"/>
    </location>
    <ligand>
        <name>Zn(2+)</name>
        <dbReference type="ChEBI" id="CHEBI:29105"/>
        <label>1</label>
    </ligand>
</feature>
<dbReference type="GO" id="GO:0006508">
    <property type="term" value="P:proteolysis"/>
    <property type="evidence" value="ECO:0007669"/>
    <property type="project" value="UniProtKB-KW"/>
</dbReference>
<evidence type="ECO:0000256" key="12">
    <source>
        <dbReference type="ARBA" id="ARBA00022837"/>
    </source>
</evidence>
<feature type="repeat" description="Hemopexin" evidence="22">
    <location>
        <begin position="343"/>
        <end position="387"/>
    </location>
</feature>